<evidence type="ECO:0000259" key="8">
    <source>
        <dbReference type="PROSITE" id="PS51007"/>
    </source>
</evidence>
<comment type="subcellular location">
    <subcellularLocation>
        <location evidence="1">Cell envelope</location>
    </subcellularLocation>
</comment>
<feature type="region of interest" description="Disordered" evidence="7">
    <location>
        <begin position="1"/>
        <end position="66"/>
    </location>
</feature>
<dbReference type="Proteomes" id="UP000321412">
    <property type="component" value="Unassembled WGS sequence"/>
</dbReference>
<feature type="compositionally biased region" description="Low complexity" evidence="7">
    <location>
        <begin position="19"/>
        <end position="33"/>
    </location>
</feature>
<evidence type="ECO:0000256" key="1">
    <source>
        <dbReference type="ARBA" id="ARBA00004196"/>
    </source>
</evidence>
<comment type="caution">
    <text evidence="9">The sequence shown here is derived from an EMBL/GenBank/DDBJ whole genome shotgun (WGS) entry which is preliminary data.</text>
</comment>
<sequence length="455" mass="49239">MRTRKAPRPAACPVPPTPTASRSSPRSTSRTASKAPSPARSCASRVAKPRSTSQHPQRRAPTVTHALRPTPALLLVLASALAAPLGCSEATSPEVASPPIPSHFPAPRIPPTNPWTVEKAELGRALFYDTRLSGNGTQSCSSCHPQSRAFTDVLPRAMGSTGEEHPRRSMTLTNVAWNQTYNWANPLVTTLEQQALTPLFGEHPVELGLAGREDELIARLQNEPFYRQRFAAAFPDADAPITLTHITYALASFQRTLVSGSSAFDRFMYEGDTSNFPESARRGMSLFFSERLECFHCHGGFNFSDATDHQGLTTTSAPFHVTGLYNIDGQGAYPAPNTGVHEVTGRPEDMGRFKAPTLRNVAVRAPYMHDGSVADLDAVIDHYAAGGRTIPDGPNAGVGYLNPNLSLFVPGFLITDEEREDLKAFLHSLTDHNFLTNPALGPPADLPPFEPQVGE</sequence>
<dbReference type="PROSITE" id="PS51007">
    <property type="entry name" value="CYTC"/>
    <property type="match status" value="2"/>
</dbReference>
<dbReference type="GO" id="GO:0004130">
    <property type="term" value="F:cytochrome-c peroxidase activity"/>
    <property type="evidence" value="ECO:0007669"/>
    <property type="project" value="TreeGrafter"/>
</dbReference>
<dbReference type="PANTHER" id="PTHR30600">
    <property type="entry name" value="CYTOCHROME C PEROXIDASE-RELATED"/>
    <property type="match status" value="1"/>
</dbReference>
<keyword evidence="5 6" id="KW-0408">Iron</keyword>
<protein>
    <submittedName>
        <fullName evidence="9">Di-heme enzyme</fullName>
    </submittedName>
</protein>
<dbReference type="InterPro" id="IPR004852">
    <property type="entry name" value="Di-haem_cyt_c_peroxidsae"/>
</dbReference>
<reference evidence="9 10" key="1">
    <citation type="submission" date="2019-08" db="EMBL/GenBank/DDBJ databases">
        <title>Bradymonadales sp. TMQ4.</title>
        <authorList>
            <person name="Liang Q."/>
        </authorList>
    </citation>
    <scope>NUCLEOTIDE SEQUENCE [LARGE SCALE GENOMIC DNA]</scope>
    <source>
        <strain evidence="9 10">TMQ4</strain>
    </source>
</reference>
<organism evidence="9 10">
    <name type="scientific">Lujinxingia vulgaris</name>
    <dbReference type="NCBI Taxonomy" id="2600176"/>
    <lineage>
        <taxon>Bacteria</taxon>
        <taxon>Deltaproteobacteria</taxon>
        <taxon>Bradymonadales</taxon>
        <taxon>Lujinxingiaceae</taxon>
        <taxon>Lujinxingia</taxon>
    </lineage>
</organism>
<name>A0A5C6X8Y7_9DELT</name>
<dbReference type="InterPro" id="IPR023929">
    <property type="entry name" value="MbnH-like"/>
</dbReference>
<feature type="compositionally biased region" description="Pro residues" evidence="7">
    <location>
        <begin position="96"/>
        <end position="112"/>
    </location>
</feature>
<dbReference type="GO" id="GO:0030313">
    <property type="term" value="C:cell envelope"/>
    <property type="evidence" value="ECO:0007669"/>
    <property type="project" value="UniProtKB-SubCell"/>
</dbReference>
<keyword evidence="10" id="KW-1185">Reference proteome</keyword>
<dbReference type="InterPro" id="IPR051395">
    <property type="entry name" value="Cytochrome_c_Peroxidase/MauG"/>
</dbReference>
<evidence type="ECO:0000256" key="2">
    <source>
        <dbReference type="ARBA" id="ARBA00022617"/>
    </source>
</evidence>
<keyword evidence="4" id="KW-0560">Oxidoreductase</keyword>
<dbReference type="Gene3D" id="1.10.760.10">
    <property type="entry name" value="Cytochrome c-like domain"/>
    <property type="match status" value="2"/>
</dbReference>
<dbReference type="InterPro" id="IPR036909">
    <property type="entry name" value="Cyt_c-like_dom_sf"/>
</dbReference>
<feature type="domain" description="Cytochrome c" evidence="8">
    <location>
        <begin position="118"/>
        <end position="250"/>
    </location>
</feature>
<keyword evidence="2 6" id="KW-0349">Heme</keyword>
<evidence type="ECO:0000313" key="10">
    <source>
        <dbReference type="Proteomes" id="UP000321412"/>
    </source>
</evidence>
<dbReference type="PANTHER" id="PTHR30600:SF14">
    <property type="entry name" value="CYTOCHROME C PEROXIDASE"/>
    <property type="match status" value="1"/>
</dbReference>
<dbReference type="OrthoDB" id="9805202at2"/>
<dbReference type="SUPFAM" id="SSF46626">
    <property type="entry name" value="Cytochrome c"/>
    <property type="match status" value="2"/>
</dbReference>
<evidence type="ECO:0000256" key="7">
    <source>
        <dbReference type="SAM" id="MobiDB-lite"/>
    </source>
</evidence>
<dbReference type="AlphaFoldDB" id="A0A5C6X8Y7"/>
<dbReference type="InterPro" id="IPR009056">
    <property type="entry name" value="Cyt_c-like_dom"/>
</dbReference>
<feature type="region of interest" description="Disordered" evidence="7">
    <location>
        <begin position="89"/>
        <end position="112"/>
    </location>
</feature>
<feature type="domain" description="Cytochrome c" evidence="8">
    <location>
        <begin position="278"/>
        <end position="430"/>
    </location>
</feature>
<evidence type="ECO:0000256" key="3">
    <source>
        <dbReference type="ARBA" id="ARBA00022723"/>
    </source>
</evidence>
<dbReference type="Pfam" id="PF03150">
    <property type="entry name" value="CCP_MauG"/>
    <property type="match status" value="1"/>
</dbReference>
<evidence type="ECO:0000313" key="9">
    <source>
        <dbReference type="EMBL" id="TXD35631.1"/>
    </source>
</evidence>
<keyword evidence="3 6" id="KW-0479">Metal-binding</keyword>
<evidence type="ECO:0000256" key="5">
    <source>
        <dbReference type="ARBA" id="ARBA00023004"/>
    </source>
</evidence>
<dbReference type="GO" id="GO:0046872">
    <property type="term" value="F:metal ion binding"/>
    <property type="evidence" value="ECO:0007669"/>
    <property type="project" value="UniProtKB-KW"/>
</dbReference>
<dbReference type="GO" id="GO:0020037">
    <property type="term" value="F:heme binding"/>
    <property type="evidence" value="ECO:0007669"/>
    <property type="project" value="InterPro"/>
</dbReference>
<accession>A0A5C6X8Y7</accession>
<evidence type="ECO:0000256" key="6">
    <source>
        <dbReference type="PROSITE-ProRule" id="PRU00433"/>
    </source>
</evidence>
<evidence type="ECO:0000256" key="4">
    <source>
        <dbReference type="ARBA" id="ARBA00023002"/>
    </source>
</evidence>
<dbReference type="EMBL" id="VOSM01000008">
    <property type="protein sequence ID" value="TXD35631.1"/>
    <property type="molecule type" value="Genomic_DNA"/>
</dbReference>
<gene>
    <name evidence="9" type="ORF">FRC98_15600</name>
</gene>
<dbReference type="NCBIfam" id="TIGR04039">
    <property type="entry name" value="MXAN_0977_Heme2"/>
    <property type="match status" value="1"/>
</dbReference>
<dbReference type="GO" id="GO:0009055">
    <property type="term" value="F:electron transfer activity"/>
    <property type="evidence" value="ECO:0007669"/>
    <property type="project" value="InterPro"/>
</dbReference>
<proteinExistence type="predicted"/>